<protein>
    <submittedName>
        <fullName evidence="1">Uncharacterized protein</fullName>
    </submittedName>
</protein>
<reference evidence="2" key="1">
    <citation type="submission" date="2016-03" db="EMBL/GenBank/DDBJ databases">
        <authorList>
            <person name="Sibley D."/>
            <person name="Venepally P."/>
            <person name="Karamycheva S."/>
            <person name="Hadjithomas M."/>
            <person name="Khan A."/>
            <person name="Brunk B."/>
            <person name="Roos D."/>
            <person name="Caler E."/>
            <person name="Lorenzi H."/>
        </authorList>
    </citation>
    <scope>NUCLEOTIDE SEQUENCE [LARGE SCALE GENOMIC DNA]</scope>
    <source>
        <strain evidence="2">TgCatPRC2</strain>
    </source>
</reference>
<gene>
    <name evidence="1" type="ORF">TGPRC2_423000</name>
</gene>
<dbReference type="AlphaFoldDB" id="A0A151HRG6"/>
<name>A0A151HRG6_TOXGO</name>
<evidence type="ECO:0000313" key="1">
    <source>
        <dbReference type="EMBL" id="KYK71870.1"/>
    </source>
</evidence>
<proteinExistence type="predicted"/>
<accession>A0A151HRG6</accession>
<evidence type="ECO:0000313" key="2">
    <source>
        <dbReference type="Proteomes" id="UP000075225"/>
    </source>
</evidence>
<dbReference type="VEuPathDB" id="ToxoDB:TGPRC2_423000"/>
<comment type="caution">
    <text evidence="1">The sequence shown here is derived from an EMBL/GenBank/DDBJ whole genome shotgun (WGS) entry which is preliminary data.</text>
</comment>
<dbReference type="Proteomes" id="UP000075225">
    <property type="component" value="Unassembled WGS sequence"/>
</dbReference>
<organism evidence="1 2">
    <name type="scientific">Toxoplasma gondii TgCatPRC2</name>
    <dbReference type="NCBI Taxonomy" id="1130821"/>
    <lineage>
        <taxon>Eukaryota</taxon>
        <taxon>Sar</taxon>
        <taxon>Alveolata</taxon>
        <taxon>Apicomplexa</taxon>
        <taxon>Conoidasida</taxon>
        <taxon>Coccidia</taxon>
        <taxon>Eucoccidiorida</taxon>
        <taxon>Eimeriorina</taxon>
        <taxon>Sarcocystidae</taxon>
        <taxon>Toxoplasma</taxon>
    </lineage>
</organism>
<sequence>MTASQRTRSGSLADSNPPLDTCTSLFSPAYRCAHAHTDCSSHVGTGAAILRAKFSETDNGRPVKGVHERISNCLVSVPLHSLFFEKLGSALPRVFARRDSYENRKVKVTSGLEEKCCPAAWTARNGEAVDPVTCVSGCALHLTCLLSKGQR</sequence>
<dbReference type="EMBL" id="AHZP02000110">
    <property type="protein sequence ID" value="KYK71870.1"/>
    <property type="molecule type" value="Genomic_DNA"/>
</dbReference>